<dbReference type="AlphaFoldDB" id="A0A7U4TJ65"/>
<gene>
    <name evidence="1" type="ORF">HS1_002474</name>
</gene>
<dbReference type="Proteomes" id="UP000070560">
    <property type="component" value="Chromosome"/>
</dbReference>
<keyword evidence="2" id="KW-1185">Reference proteome</keyword>
<proteinExistence type="predicted"/>
<reference evidence="1 2" key="1">
    <citation type="submission" date="2015-10" db="EMBL/GenBank/DDBJ databases">
        <title>Candidatus Desulfofervidus auxilii, a hydrogenotrophic sulfate-reducing bacterium involved in the thermophilic anaerobic oxidation of methane.</title>
        <authorList>
            <person name="Krukenberg V."/>
            <person name="Richter M."/>
            <person name="Wegener G."/>
        </authorList>
    </citation>
    <scope>NUCLEOTIDE SEQUENCE [LARGE SCALE GENOMIC DNA]</scope>
    <source>
        <strain evidence="1 2">HS1</strain>
    </source>
</reference>
<evidence type="ECO:0000313" key="2">
    <source>
        <dbReference type="Proteomes" id="UP000070560"/>
    </source>
</evidence>
<dbReference type="PANTHER" id="PTHR38753">
    <property type="entry name" value="SLR1441 PROTEIN"/>
    <property type="match status" value="1"/>
</dbReference>
<dbReference type="SUPFAM" id="SSF52980">
    <property type="entry name" value="Restriction endonuclease-like"/>
    <property type="match status" value="1"/>
</dbReference>
<accession>A0A7U4TJ65</accession>
<dbReference type="InterPro" id="IPR011335">
    <property type="entry name" value="Restrct_endonuc-II-like"/>
</dbReference>
<dbReference type="RefSeq" id="WP_066066149.1">
    <property type="nucleotide sequence ID" value="NZ_CP013015.1"/>
</dbReference>
<evidence type="ECO:0000313" key="1">
    <source>
        <dbReference type="EMBL" id="AMM42256.1"/>
    </source>
</evidence>
<dbReference type="PANTHER" id="PTHR38753:SF1">
    <property type="entry name" value="SLR1441 PROTEIN"/>
    <property type="match status" value="1"/>
</dbReference>
<dbReference type="KEGG" id="daw:HS1_002474"/>
<dbReference type="EMBL" id="CP013015">
    <property type="protein sequence ID" value="AMM42256.1"/>
    <property type="molecule type" value="Genomic_DNA"/>
</dbReference>
<protein>
    <recommendedName>
        <fullName evidence="3">DUF3782 domain-containing protein</fullName>
    </recommendedName>
</protein>
<sequence>MFKERGIEVEKVFQRVKAHKDGKEIEIDILAINKEYAILIEAKSSLSISNVNEHIERLKAFKIFFPEYSDRKVVGTVAGITIEEDTDKYAYAMASLS</sequence>
<name>A0A7U4TJ65_DESA2</name>
<organism evidence="1 2">
    <name type="scientific">Desulfofervidus auxilii</name>
    <dbReference type="NCBI Taxonomy" id="1621989"/>
    <lineage>
        <taxon>Bacteria</taxon>
        <taxon>Pseudomonadati</taxon>
        <taxon>Thermodesulfobacteriota</taxon>
        <taxon>Candidatus Desulfofervidia</taxon>
        <taxon>Candidatus Desulfofervidales</taxon>
        <taxon>Candidatus Desulfofervidaceae</taxon>
        <taxon>Candidatus Desulfofervidus</taxon>
    </lineage>
</organism>
<dbReference type="OrthoDB" id="5623749at2"/>
<evidence type="ECO:0008006" key="3">
    <source>
        <dbReference type="Google" id="ProtNLM"/>
    </source>
</evidence>